<dbReference type="PANTHER" id="PTHR39330">
    <property type="entry name" value="ETHANOLAMINE AMMONIA-LYASE LIGHT CHAIN"/>
    <property type="match status" value="1"/>
</dbReference>
<dbReference type="Proteomes" id="UP000265750">
    <property type="component" value="Unassembled WGS sequence"/>
</dbReference>
<comment type="pathway">
    <text evidence="5">Amine and polyamine degradation; ethanolamine degradation.</text>
</comment>
<dbReference type="GO" id="GO:0031471">
    <property type="term" value="C:ethanolamine degradation polyhedral organelle"/>
    <property type="evidence" value="ECO:0007669"/>
    <property type="project" value="UniProtKB-UniRule"/>
</dbReference>
<evidence type="ECO:0000313" key="8">
    <source>
        <dbReference type="Proteomes" id="UP000265750"/>
    </source>
</evidence>
<dbReference type="GO" id="GO:0031419">
    <property type="term" value="F:cobalamin binding"/>
    <property type="evidence" value="ECO:0007669"/>
    <property type="project" value="UniProtKB-UniRule"/>
</dbReference>
<dbReference type="GO" id="GO:0046336">
    <property type="term" value="P:ethanolamine catabolic process"/>
    <property type="evidence" value="ECO:0007669"/>
    <property type="project" value="UniProtKB-UniRule"/>
</dbReference>
<dbReference type="InterPro" id="IPR042255">
    <property type="entry name" value="EutC_N"/>
</dbReference>
<comment type="subunit">
    <text evidence="5">The basic unit is a heterodimer which dimerizes to form tetramers. The heterotetramers trimerize; 6 large subunits form a core ring with 6 small subunits projecting outwards.</text>
</comment>
<protein>
    <recommendedName>
        <fullName evidence="5">Ethanolamine ammonia-lyase small subunit</fullName>
        <shortName evidence="5">EAL small subunit</shortName>
        <ecNumber evidence="5">4.3.1.7</ecNumber>
    </recommendedName>
</protein>
<organism evidence="7 8">
    <name type="scientific">Aureimonas flava</name>
    <dbReference type="NCBI Taxonomy" id="2320271"/>
    <lineage>
        <taxon>Bacteria</taxon>
        <taxon>Pseudomonadati</taxon>
        <taxon>Pseudomonadota</taxon>
        <taxon>Alphaproteobacteria</taxon>
        <taxon>Hyphomicrobiales</taxon>
        <taxon>Aurantimonadaceae</taxon>
        <taxon>Aureimonas</taxon>
    </lineage>
</organism>
<evidence type="ECO:0000256" key="5">
    <source>
        <dbReference type="HAMAP-Rule" id="MF_00601"/>
    </source>
</evidence>
<comment type="subcellular location">
    <subcellularLocation>
        <location evidence="5">Bacterial microcompartment</location>
    </subcellularLocation>
</comment>
<sequence>MRKTGTPAPVVVDDPWAELRRHTAARIALGRVGTSLPTAPHLEFQFAHARARAAVHRALDEGALAGALAGLGQPSVALGSRAADRNAYLQRPDAGRRLDEPSRARLEALGTEARGRDVALVIGDGLSAEAVEANAAPLLAALLPLVRERGWSLAPVAIVRQARVAIGDEIGHALAARMVVVAIGERPGLSSPDSLGLYLTLGPRPGLTDEARNCISNVRAAGLAPPRAAAKLAYLMAEAFRRGLSGVGLKDEEEPDGGPSLGEGRNFLTDGD</sequence>
<dbReference type="InterPro" id="IPR042251">
    <property type="entry name" value="EutC_C"/>
</dbReference>
<name>A0A3A1WQ44_9HYPH</name>
<evidence type="ECO:0000256" key="4">
    <source>
        <dbReference type="ARBA" id="ARBA00024446"/>
    </source>
</evidence>
<feature type="binding site" evidence="5">
    <location>
        <position position="164"/>
    </location>
    <ligand>
        <name>adenosylcob(III)alamin</name>
        <dbReference type="ChEBI" id="CHEBI:18408"/>
    </ligand>
</feature>
<evidence type="ECO:0000313" key="7">
    <source>
        <dbReference type="EMBL" id="RIY02835.1"/>
    </source>
</evidence>
<accession>A0A3A1WQ44</accession>
<comment type="function">
    <text evidence="5">Catalyzes the deamination of various vicinal amino-alcohols to oxo compounds. Allows this organism to utilize ethanolamine as the sole source of nitrogen and carbon in the presence of external vitamin B12.</text>
</comment>
<dbReference type="PANTHER" id="PTHR39330:SF1">
    <property type="entry name" value="ETHANOLAMINE AMMONIA-LYASE SMALL SUBUNIT"/>
    <property type="match status" value="1"/>
</dbReference>
<dbReference type="AlphaFoldDB" id="A0A3A1WQ44"/>
<keyword evidence="2 5" id="KW-0456">Lyase</keyword>
<comment type="catalytic activity">
    <reaction evidence="5">
        <text>ethanolamine = acetaldehyde + NH4(+)</text>
        <dbReference type="Rhea" id="RHEA:15313"/>
        <dbReference type="ChEBI" id="CHEBI:15343"/>
        <dbReference type="ChEBI" id="CHEBI:28938"/>
        <dbReference type="ChEBI" id="CHEBI:57603"/>
        <dbReference type="EC" id="4.3.1.7"/>
    </reaction>
</comment>
<keyword evidence="3 5" id="KW-0170">Cobalt</keyword>
<keyword evidence="1 5" id="KW-0846">Cobalamin</keyword>
<proteinExistence type="inferred from homology"/>
<dbReference type="EC" id="4.3.1.7" evidence="5"/>
<evidence type="ECO:0000256" key="2">
    <source>
        <dbReference type="ARBA" id="ARBA00023239"/>
    </source>
</evidence>
<reference evidence="8" key="1">
    <citation type="submission" date="2018-09" db="EMBL/GenBank/DDBJ databases">
        <authorList>
            <person name="Tuo L."/>
        </authorList>
    </citation>
    <scope>NUCLEOTIDE SEQUENCE [LARGE SCALE GENOMIC DNA]</scope>
    <source>
        <strain evidence="8">M2BS4Y-1</strain>
    </source>
</reference>
<dbReference type="PIRSF" id="PIRSF018982">
    <property type="entry name" value="EutC"/>
    <property type="match status" value="1"/>
</dbReference>
<gene>
    <name evidence="5" type="primary">eutC</name>
    <name evidence="7" type="ORF">D3218_04205</name>
</gene>
<evidence type="ECO:0000256" key="1">
    <source>
        <dbReference type="ARBA" id="ARBA00022628"/>
    </source>
</evidence>
<feature type="region of interest" description="Disordered" evidence="6">
    <location>
        <begin position="247"/>
        <end position="272"/>
    </location>
</feature>
<keyword evidence="4 5" id="KW-1283">Bacterial microcompartment</keyword>
<keyword evidence="8" id="KW-1185">Reference proteome</keyword>
<dbReference type="NCBIfam" id="NF003971">
    <property type="entry name" value="PRK05465.1"/>
    <property type="match status" value="1"/>
</dbReference>
<dbReference type="GO" id="GO:0009350">
    <property type="term" value="C:ethanolamine ammonia-lyase complex"/>
    <property type="evidence" value="ECO:0007669"/>
    <property type="project" value="UniProtKB-UniRule"/>
</dbReference>
<dbReference type="OrthoDB" id="114248at2"/>
<dbReference type="Pfam" id="PF05985">
    <property type="entry name" value="EutC"/>
    <property type="match status" value="1"/>
</dbReference>
<evidence type="ECO:0000256" key="3">
    <source>
        <dbReference type="ARBA" id="ARBA00023285"/>
    </source>
</evidence>
<comment type="cofactor">
    <cofactor evidence="5">
        <name>adenosylcob(III)alamin</name>
        <dbReference type="ChEBI" id="CHEBI:18408"/>
    </cofactor>
    <text evidence="5">Binds between the large and small subunits.</text>
</comment>
<comment type="caution">
    <text evidence="7">The sequence shown here is derived from an EMBL/GenBank/DDBJ whole genome shotgun (WGS) entry which is preliminary data.</text>
</comment>
<dbReference type="Gene3D" id="3.40.50.11240">
    <property type="entry name" value="Ethanolamine ammonia-lyase light chain (EutC)"/>
    <property type="match status" value="1"/>
</dbReference>
<comment type="similarity">
    <text evidence="5">Belongs to the EutC family.</text>
</comment>
<feature type="binding site" evidence="5">
    <location>
        <position position="214"/>
    </location>
    <ligand>
        <name>adenosylcob(III)alamin</name>
        <dbReference type="ChEBI" id="CHEBI:18408"/>
    </ligand>
</feature>
<dbReference type="InterPro" id="IPR009246">
    <property type="entry name" value="EutC"/>
</dbReference>
<dbReference type="HAMAP" id="MF_00601">
    <property type="entry name" value="EutC"/>
    <property type="match status" value="1"/>
</dbReference>
<dbReference type="GO" id="GO:0008851">
    <property type="term" value="F:ethanolamine ammonia-lyase activity"/>
    <property type="evidence" value="ECO:0007669"/>
    <property type="project" value="UniProtKB-UniRule"/>
</dbReference>
<feature type="binding site" evidence="5">
    <location>
        <position position="185"/>
    </location>
    <ligand>
        <name>adenosylcob(III)alamin</name>
        <dbReference type="ChEBI" id="CHEBI:18408"/>
    </ligand>
</feature>
<dbReference type="GO" id="GO:0006520">
    <property type="term" value="P:amino acid metabolic process"/>
    <property type="evidence" value="ECO:0007669"/>
    <property type="project" value="InterPro"/>
</dbReference>
<dbReference type="UniPathway" id="UPA00560"/>
<evidence type="ECO:0000256" key="6">
    <source>
        <dbReference type="SAM" id="MobiDB-lite"/>
    </source>
</evidence>
<dbReference type="Gene3D" id="1.10.30.40">
    <property type="entry name" value="Ethanolamine ammonia-lyase light chain (EutC), N-terminal domain"/>
    <property type="match status" value="1"/>
</dbReference>
<dbReference type="EMBL" id="QYRN01000002">
    <property type="protein sequence ID" value="RIY02835.1"/>
    <property type="molecule type" value="Genomic_DNA"/>
</dbReference>